<dbReference type="EMBL" id="CP110423">
    <property type="protein sequence ID" value="WAQ82747.1"/>
    <property type="molecule type" value="Genomic_DNA"/>
</dbReference>
<keyword evidence="2" id="KW-1185">Reference proteome</keyword>
<gene>
    <name evidence="1" type="ORF">PtA15_3A111</name>
</gene>
<dbReference type="Proteomes" id="UP001164743">
    <property type="component" value="Chromosome 3A"/>
</dbReference>
<reference evidence="1" key="1">
    <citation type="submission" date="2022-10" db="EMBL/GenBank/DDBJ databases">
        <title>Puccinia triticina Genome sequencing and assembly.</title>
        <authorList>
            <person name="Li C."/>
        </authorList>
    </citation>
    <scope>NUCLEOTIDE SEQUENCE</scope>
    <source>
        <strain evidence="1">Pt15</strain>
    </source>
</reference>
<dbReference type="GeneID" id="77807942"/>
<dbReference type="RefSeq" id="XP_053018302.1">
    <property type="nucleotide sequence ID" value="XM_053167047.1"/>
</dbReference>
<protein>
    <submittedName>
        <fullName evidence="1">Uncharacterized protein</fullName>
    </submittedName>
</protein>
<proteinExistence type="predicted"/>
<organism evidence="1 2">
    <name type="scientific">Puccinia triticina</name>
    <dbReference type="NCBI Taxonomy" id="208348"/>
    <lineage>
        <taxon>Eukaryota</taxon>
        <taxon>Fungi</taxon>
        <taxon>Dikarya</taxon>
        <taxon>Basidiomycota</taxon>
        <taxon>Pucciniomycotina</taxon>
        <taxon>Pucciniomycetes</taxon>
        <taxon>Pucciniales</taxon>
        <taxon>Pucciniaceae</taxon>
        <taxon>Puccinia</taxon>
    </lineage>
</organism>
<accession>A0ABY7CE58</accession>
<evidence type="ECO:0000313" key="2">
    <source>
        <dbReference type="Proteomes" id="UP001164743"/>
    </source>
</evidence>
<evidence type="ECO:0000313" key="1">
    <source>
        <dbReference type="EMBL" id="WAQ82747.1"/>
    </source>
</evidence>
<name>A0ABY7CE58_9BASI</name>
<sequence>MTNANPIRSRRRTIQTNTVITTRLNIILGPQAEHNRIQPDGNTEFQPLFGSYAKLNNCDKWEDDIPIAAHAEYF</sequence>